<accession>A0AAD8YP38</accession>
<sequence>MTPIRSMLSFVGGTVVLSQLFLSGHSFSNTKQPTQRTSSRVLMHMAPPSKTMSVAELEAESEQLRIEIEELRKEALSRLEALSEQLGVVETEPSKPLSTTQTGDDKDLLPAPMPITFTDSTTSSKKSTKGIANLLDETTWKISLSIGREPGTWMPKDWGKSGQRLNLSFTADFTPSQLFDRDDFFRGGYTNAKILNVESNQITLGPSLSEGQRSYKVKNGGWQVTRGDGPMGTDLLRFFIEVDEEITHAGSDVYIPKGRIYCSCGYFPFMNNGGKDGMKDAVKDEIKKIEGEIMQLQKKKDEIKNPFNLDGIKISSEIFKLKQDLDQLNQRLSFAMVRQPDKQLLRYSPDGDVGLTKEGGVCCEVKKGPVVEYHILGRFGVVSAQKEEK</sequence>
<reference evidence="3" key="1">
    <citation type="submission" date="2023-06" db="EMBL/GenBank/DDBJ databases">
        <title>Survivors Of The Sea: Transcriptome response of Skeletonema marinoi to long-term dormancy.</title>
        <authorList>
            <person name="Pinder M.I.M."/>
            <person name="Kourtchenko O."/>
            <person name="Robertson E.K."/>
            <person name="Larsson T."/>
            <person name="Maumus F."/>
            <person name="Osuna-Cruz C.M."/>
            <person name="Vancaester E."/>
            <person name="Stenow R."/>
            <person name="Vandepoele K."/>
            <person name="Ploug H."/>
            <person name="Bruchert V."/>
            <person name="Godhe A."/>
            <person name="Topel M."/>
        </authorList>
    </citation>
    <scope>NUCLEOTIDE SEQUENCE</scope>
    <source>
        <strain evidence="3">R05AC</strain>
    </source>
</reference>
<comment type="caution">
    <text evidence="3">The sequence shown here is derived from an EMBL/GenBank/DDBJ whole genome shotgun (WGS) entry which is preliminary data.</text>
</comment>
<protein>
    <recommendedName>
        <fullName evidence="5">Plastid lipid-associated protein/fibrillin conserved domain-containing protein</fullName>
    </recommendedName>
</protein>
<dbReference type="EMBL" id="JATAAI010000001">
    <property type="protein sequence ID" value="KAK1749020.1"/>
    <property type="molecule type" value="Genomic_DNA"/>
</dbReference>
<evidence type="ECO:0000313" key="3">
    <source>
        <dbReference type="EMBL" id="KAK1749020.1"/>
    </source>
</evidence>
<dbReference type="AlphaFoldDB" id="A0AAD8YP38"/>
<evidence type="ECO:0008006" key="5">
    <source>
        <dbReference type="Google" id="ProtNLM"/>
    </source>
</evidence>
<name>A0AAD8YP38_9STRA</name>
<keyword evidence="4" id="KW-1185">Reference proteome</keyword>
<keyword evidence="2" id="KW-0732">Signal</keyword>
<dbReference type="Proteomes" id="UP001224775">
    <property type="component" value="Unassembled WGS sequence"/>
</dbReference>
<feature type="region of interest" description="Disordered" evidence="1">
    <location>
        <begin position="90"/>
        <end position="111"/>
    </location>
</feature>
<proteinExistence type="predicted"/>
<evidence type="ECO:0000256" key="2">
    <source>
        <dbReference type="SAM" id="SignalP"/>
    </source>
</evidence>
<feature type="chain" id="PRO_5041913229" description="Plastid lipid-associated protein/fibrillin conserved domain-containing protein" evidence="2">
    <location>
        <begin position="19"/>
        <end position="389"/>
    </location>
</feature>
<evidence type="ECO:0000256" key="1">
    <source>
        <dbReference type="SAM" id="MobiDB-lite"/>
    </source>
</evidence>
<organism evidence="3 4">
    <name type="scientific">Skeletonema marinoi</name>
    <dbReference type="NCBI Taxonomy" id="267567"/>
    <lineage>
        <taxon>Eukaryota</taxon>
        <taxon>Sar</taxon>
        <taxon>Stramenopiles</taxon>
        <taxon>Ochrophyta</taxon>
        <taxon>Bacillariophyta</taxon>
        <taxon>Coscinodiscophyceae</taxon>
        <taxon>Thalassiosirophycidae</taxon>
        <taxon>Thalassiosirales</taxon>
        <taxon>Skeletonemataceae</taxon>
        <taxon>Skeletonema</taxon>
        <taxon>Skeletonema marinoi-dohrnii complex</taxon>
    </lineage>
</organism>
<gene>
    <name evidence="3" type="ORF">QTG54_000959</name>
</gene>
<feature type="signal peptide" evidence="2">
    <location>
        <begin position="1"/>
        <end position="18"/>
    </location>
</feature>
<evidence type="ECO:0000313" key="4">
    <source>
        <dbReference type="Proteomes" id="UP001224775"/>
    </source>
</evidence>